<accession>A0A2S2DHT1</accession>
<dbReference type="CDD" id="cd01949">
    <property type="entry name" value="GGDEF"/>
    <property type="match status" value="1"/>
</dbReference>
<dbReference type="GO" id="GO:0052621">
    <property type="term" value="F:diguanylate cyclase activity"/>
    <property type="evidence" value="ECO:0007669"/>
    <property type="project" value="UniProtKB-EC"/>
</dbReference>
<evidence type="ECO:0000256" key="6">
    <source>
        <dbReference type="ARBA" id="ARBA00023136"/>
    </source>
</evidence>
<dbReference type="GO" id="GO:1902201">
    <property type="term" value="P:negative regulation of bacterial-type flagellum-dependent cell motility"/>
    <property type="evidence" value="ECO:0007669"/>
    <property type="project" value="TreeGrafter"/>
</dbReference>
<keyword evidence="11" id="KW-1185">Reference proteome</keyword>
<gene>
    <name evidence="10" type="ORF">DIR46_11050</name>
</gene>
<dbReference type="EMBL" id="CP029343">
    <property type="protein sequence ID" value="AWL04905.1"/>
    <property type="molecule type" value="Genomic_DNA"/>
</dbReference>
<evidence type="ECO:0000256" key="7">
    <source>
        <dbReference type="ARBA" id="ARBA00034247"/>
    </source>
</evidence>
<dbReference type="InterPro" id="IPR050469">
    <property type="entry name" value="Diguanylate_Cyclase"/>
</dbReference>
<dbReference type="GO" id="GO:0043709">
    <property type="term" value="P:cell adhesion involved in single-species biofilm formation"/>
    <property type="evidence" value="ECO:0007669"/>
    <property type="project" value="TreeGrafter"/>
</dbReference>
<dbReference type="KEGG" id="mtim:DIR46_11050"/>
<organism evidence="10 11">
    <name type="scientific">Massilia oculi</name>
    <dbReference type="NCBI Taxonomy" id="945844"/>
    <lineage>
        <taxon>Bacteria</taxon>
        <taxon>Pseudomonadati</taxon>
        <taxon>Pseudomonadota</taxon>
        <taxon>Betaproteobacteria</taxon>
        <taxon>Burkholderiales</taxon>
        <taxon>Oxalobacteraceae</taxon>
        <taxon>Telluria group</taxon>
        <taxon>Massilia</taxon>
    </lineage>
</organism>
<dbReference type="OrthoDB" id="9813903at2"/>
<dbReference type="InterPro" id="IPR000160">
    <property type="entry name" value="GGDEF_dom"/>
</dbReference>
<evidence type="ECO:0000313" key="10">
    <source>
        <dbReference type="EMBL" id="AWL04905.1"/>
    </source>
</evidence>
<keyword evidence="6 8" id="KW-0472">Membrane</keyword>
<dbReference type="SMART" id="SM00267">
    <property type="entry name" value="GGDEF"/>
    <property type="match status" value="1"/>
</dbReference>
<dbReference type="SUPFAM" id="SSF55073">
    <property type="entry name" value="Nucleotide cyclase"/>
    <property type="match status" value="1"/>
</dbReference>
<feature type="transmembrane region" description="Helical" evidence="8">
    <location>
        <begin position="297"/>
        <end position="316"/>
    </location>
</feature>
<evidence type="ECO:0000256" key="3">
    <source>
        <dbReference type="ARBA" id="ARBA00022475"/>
    </source>
</evidence>
<comment type="catalytic activity">
    <reaction evidence="7">
        <text>2 GTP = 3',3'-c-di-GMP + 2 diphosphate</text>
        <dbReference type="Rhea" id="RHEA:24898"/>
        <dbReference type="ChEBI" id="CHEBI:33019"/>
        <dbReference type="ChEBI" id="CHEBI:37565"/>
        <dbReference type="ChEBI" id="CHEBI:58805"/>
        <dbReference type="EC" id="2.7.7.65"/>
    </reaction>
</comment>
<feature type="domain" description="GGDEF" evidence="9">
    <location>
        <begin position="381"/>
        <end position="519"/>
    </location>
</feature>
<dbReference type="PANTHER" id="PTHR45138:SF9">
    <property type="entry name" value="DIGUANYLATE CYCLASE DGCM-RELATED"/>
    <property type="match status" value="1"/>
</dbReference>
<dbReference type="InterPro" id="IPR043128">
    <property type="entry name" value="Rev_trsase/Diguanyl_cyclase"/>
</dbReference>
<evidence type="ECO:0000259" key="9">
    <source>
        <dbReference type="PROSITE" id="PS50887"/>
    </source>
</evidence>
<dbReference type="CDD" id="cd12915">
    <property type="entry name" value="PDC2_DGC_like"/>
    <property type="match status" value="1"/>
</dbReference>
<dbReference type="Proteomes" id="UP000245820">
    <property type="component" value="Chromosome"/>
</dbReference>
<evidence type="ECO:0000256" key="1">
    <source>
        <dbReference type="ARBA" id="ARBA00004651"/>
    </source>
</evidence>
<keyword evidence="5 8" id="KW-1133">Transmembrane helix</keyword>
<evidence type="ECO:0000256" key="2">
    <source>
        <dbReference type="ARBA" id="ARBA00012528"/>
    </source>
</evidence>
<dbReference type="InterPro" id="IPR029787">
    <property type="entry name" value="Nucleotide_cyclase"/>
</dbReference>
<evidence type="ECO:0000313" key="11">
    <source>
        <dbReference type="Proteomes" id="UP000245820"/>
    </source>
</evidence>
<evidence type="ECO:0000256" key="5">
    <source>
        <dbReference type="ARBA" id="ARBA00022989"/>
    </source>
</evidence>
<dbReference type="AlphaFoldDB" id="A0A2S2DHT1"/>
<name>A0A2S2DHT1_9BURK</name>
<keyword evidence="3" id="KW-1003">Cell membrane</keyword>
<dbReference type="NCBIfam" id="TIGR00254">
    <property type="entry name" value="GGDEF"/>
    <property type="match status" value="1"/>
</dbReference>
<comment type="subcellular location">
    <subcellularLocation>
        <location evidence="1">Cell membrane</location>
        <topology evidence="1">Multi-pass membrane protein</topology>
    </subcellularLocation>
</comment>
<proteinExistence type="predicted"/>
<reference evidence="10 11" key="1">
    <citation type="submission" date="2018-05" db="EMBL/GenBank/DDBJ databases">
        <title>Complete genome sequence of Massilia oculi sp. nov. CCUG 43427T (=DSM 26321T), the type strain of M. oculi, and comparison with genome sequences of other Massilia strains.</title>
        <authorList>
            <person name="Zhu B."/>
        </authorList>
    </citation>
    <scope>NUCLEOTIDE SEQUENCE [LARGE SCALE GENOMIC DNA]</scope>
    <source>
        <strain evidence="10 11">CCUG 43427</strain>
    </source>
</reference>
<dbReference type="Gene3D" id="3.30.70.270">
    <property type="match status" value="1"/>
</dbReference>
<dbReference type="Pfam" id="PF02743">
    <property type="entry name" value="dCache_1"/>
    <property type="match status" value="1"/>
</dbReference>
<evidence type="ECO:0000256" key="4">
    <source>
        <dbReference type="ARBA" id="ARBA00022692"/>
    </source>
</evidence>
<dbReference type="RefSeq" id="WP_109345273.1">
    <property type="nucleotide sequence ID" value="NZ_CP029343.1"/>
</dbReference>
<dbReference type="PROSITE" id="PS50887">
    <property type="entry name" value="GGDEF"/>
    <property type="match status" value="1"/>
</dbReference>
<dbReference type="FunFam" id="3.30.70.270:FF:000001">
    <property type="entry name" value="Diguanylate cyclase domain protein"/>
    <property type="match status" value="1"/>
</dbReference>
<dbReference type="Pfam" id="PF00990">
    <property type="entry name" value="GGDEF"/>
    <property type="match status" value="1"/>
</dbReference>
<dbReference type="Gene3D" id="3.30.450.20">
    <property type="entry name" value="PAS domain"/>
    <property type="match status" value="2"/>
</dbReference>
<evidence type="ECO:0000256" key="8">
    <source>
        <dbReference type="SAM" id="Phobius"/>
    </source>
</evidence>
<dbReference type="PANTHER" id="PTHR45138">
    <property type="entry name" value="REGULATORY COMPONENTS OF SENSORY TRANSDUCTION SYSTEM"/>
    <property type="match status" value="1"/>
</dbReference>
<dbReference type="GO" id="GO:0005886">
    <property type="term" value="C:plasma membrane"/>
    <property type="evidence" value="ECO:0007669"/>
    <property type="project" value="UniProtKB-SubCell"/>
</dbReference>
<dbReference type="EC" id="2.7.7.65" evidence="2"/>
<dbReference type="CDD" id="cd12914">
    <property type="entry name" value="PDC1_DGC_like"/>
    <property type="match status" value="1"/>
</dbReference>
<keyword evidence="4 8" id="KW-0812">Transmembrane</keyword>
<sequence>MKSSTDSLDNHVERLSGKRRPVVRMVVGITALGCLLLLAFAAWFVWSARQTQIRQTEVATSNVARMVGVQVETAMKATTMALADVVERVEHDGTGDDALKRLQAHLMVLTRTTPELHGIFVYAADGRWLATSLTGTPQGNNSDRAYFQYHRAHPGRDIYVAHPIRSRSTGVWVLPISRRIDHPDGSFAGVALVTLKVNFFERIYDEIDVGETGTVLLALEDGTVVYRRPFDDKLIGTNLAHGAVFQAIRKHAAGSDFMVARIDNIERLYSYRRVDNFAFVIAVGQTKEELLAPWRRFSILMGTAVLLIAAMFALFARKLIRQFVIRDRLDQKLRAYSQDLRRDNLGLQELAHTDTLTRLANRRRFDEVLAHELRHARIAGTPTALLLLDVDYFKKFNDRYGHPAGDACLQEVGRILAAQVNRNRDLPARYGGEEFAVILPHTELAGAMAVAERLRHEIQALQLPHQESPSGVVTASIGVAVLVRASGNNADPGELVAHADRHLYNAKHAGRNRVDAGPAI</sequence>
<feature type="transmembrane region" description="Helical" evidence="8">
    <location>
        <begin position="21"/>
        <end position="46"/>
    </location>
</feature>
<dbReference type="InterPro" id="IPR033479">
    <property type="entry name" value="dCache_1"/>
</dbReference>
<protein>
    <recommendedName>
        <fullName evidence="2">diguanylate cyclase</fullName>
        <ecNumber evidence="2">2.7.7.65</ecNumber>
    </recommendedName>
</protein>